<dbReference type="Proteomes" id="UP000198460">
    <property type="component" value="Unassembled WGS sequence"/>
</dbReference>
<dbReference type="EMBL" id="FXAN01000061">
    <property type="protein sequence ID" value="SMG00777.1"/>
    <property type="molecule type" value="Genomic_DNA"/>
</dbReference>
<proteinExistence type="predicted"/>
<name>A0A238H6X7_9BURK</name>
<evidence type="ECO:0000313" key="2">
    <source>
        <dbReference type="Proteomes" id="UP000198460"/>
    </source>
</evidence>
<evidence type="ECO:0000313" key="1">
    <source>
        <dbReference type="EMBL" id="SMG00777.1"/>
    </source>
</evidence>
<accession>A0A238H6X7</accession>
<organism evidence="1 2">
    <name type="scientific">Burkholderia singularis</name>
    <dbReference type="NCBI Taxonomy" id="1503053"/>
    <lineage>
        <taxon>Bacteria</taxon>
        <taxon>Pseudomonadati</taxon>
        <taxon>Pseudomonadota</taxon>
        <taxon>Betaproteobacteria</taxon>
        <taxon>Burkholderiales</taxon>
        <taxon>Burkholderiaceae</taxon>
        <taxon>Burkholderia</taxon>
        <taxon>pseudomallei group</taxon>
    </lineage>
</organism>
<dbReference type="AlphaFoldDB" id="A0A238H6X7"/>
<sequence length="54" mass="6115">MPARTRDAHRVSFLCYRRLDVHLPDRGVDRRLMVREPKPIDIGGLEVAGGSAEE</sequence>
<reference evidence="1 2" key="1">
    <citation type="submission" date="2017-04" db="EMBL/GenBank/DDBJ databases">
        <authorList>
            <person name="Afonso C.L."/>
            <person name="Miller P.J."/>
            <person name="Scott M.A."/>
            <person name="Spackman E."/>
            <person name="Goraichik I."/>
            <person name="Dimitrov K.M."/>
            <person name="Suarez D.L."/>
            <person name="Swayne D.E."/>
        </authorList>
    </citation>
    <scope>NUCLEOTIDE SEQUENCE [LARGE SCALE GENOMIC DNA]</scope>
    <source>
        <strain evidence="1">LMG 28154</strain>
    </source>
</reference>
<gene>
    <name evidence="1" type="ORF">BSIN_0427</name>
</gene>
<protein>
    <submittedName>
        <fullName evidence="1">Uncharacterized protein</fullName>
    </submittedName>
</protein>